<organism evidence="3 4">
    <name type="scientific">Thermosinus carboxydivorans Nor1</name>
    <dbReference type="NCBI Taxonomy" id="401526"/>
    <lineage>
        <taxon>Bacteria</taxon>
        <taxon>Bacillati</taxon>
        <taxon>Bacillota</taxon>
        <taxon>Negativicutes</taxon>
        <taxon>Selenomonadales</taxon>
        <taxon>Sporomusaceae</taxon>
        <taxon>Thermosinus</taxon>
    </lineage>
</organism>
<dbReference type="GO" id="GO:0005829">
    <property type="term" value="C:cytosol"/>
    <property type="evidence" value="ECO:0007669"/>
    <property type="project" value="TreeGrafter"/>
</dbReference>
<dbReference type="Proteomes" id="UP000005139">
    <property type="component" value="Unassembled WGS sequence"/>
</dbReference>
<dbReference type="PROSITE" id="PS50110">
    <property type="entry name" value="RESPONSE_REGULATORY"/>
    <property type="match status" value="1"/>
</dbReference>
<dbReference type="GO" id="GO:0016887">
    <property type="term" value="F:ATP hydrolysis activity"/>
    <property type="evidence" value="ECO:0007669"/>
    <property type="project" value="TreeGrafter"/>
</dbReference>
<dbReference type="PANTHER" id="PTHR43384:SF13">
    <property type="entry name" value="SLR0110 PROTEIN"/>
    <property type="match status" value="1"/>
</dbReference>
<dbReference type="InterPro" id="IPR025669">
    <property type="entry name" value="AAA_dom"/>
</dbReference>
<dbReference type="Gene3D" id="3.40.50.300">
    <property type="entry name" value="P-loop containing nucleotide triphosphate hydrolases"/>
    <property type="match status" value="1"/>
</dbReference>
<feature type="modified residue" description="4-aspartylphosphate" evidence="1">
    <location>
        <position position="57"/>
    </location>
</feature>
<dbReference type="InterPro" id="IPR011006">
    <property type="entry name" value="CheY-like_superfamily"/>
</dbReference>
<accession>A1HPR2</accession>
<dbReference type="CDD" id="cd17535">
    <property type="entry name" value="REC_NarL-like"/>
    <property type="match status" value="1"/>
</dbReference>
<dbReference type="EMBL" id="AAWL01000005">
    <property type="protein sequence ID" value="EAX48032.1"/>
    <property type="molecule type" value="Genomic_DNA"/>
</dbReference>
<dbReference type="GO" id="GO:0051782">
    <property type="term" value="P:negative regulation of cell division"/>
    <property type="evidence" value="ECO:0007669"/>
    <property type="project" value="TreeGrafter"/>
</dbReference>
<dbReference type="Pfam" id="PF13614">
    <property type="entry name" value="AAA_31"/>
    <property type="match status" value="1"/>
</dbReference>
<dbReference type="GO" id="GO:0009898">
    <property type="term" value="C:cytoplasmic side of plasma membrane"/>
    <property type="evidence" value="ECO:0007669"/>
    <property type="project" value="TreeGrafter"/>
</dbReference>
<evidence type="ECO:0000313" key="4">
    <source>
        <dbReference type="Proteomes" id="UP000005139"/>
    </source>
</evidence>
<sequence>MTEKIRVLIADDSAATRENIRKLMEFHSEMMVAGLAADAAEAIAKAKELRPDIILMDINMPGMDGIVATEIITTEAPQTSIIIMSVQGEQEYLRRAMIAGAKDYLIKPFTGDELVQAVKQVYNNAQRRHNVLKFEPKTVEPGKIITVFSTKGGIGKTTIATNLAVALAARTGAKVGIVDADLQFGDVALFLNVLPQATIADLVRDGDELDEKLLDSYLASYSEQVKVLAAPLRPEQAETVTAGHLAAILRTMKNSFKYIIVDTAPSFSDTMLTVLDASDLVLVVSAMDLPTIKNVKLCLEIMESLGYTDDKFKLVLNRANAECGMDVREVEESLRYAFVATLPSDGKTVVASVNRGVPFVVSHPDTAVSQSIFHLARIIASGDWKAEPEPRGVIHKIKRLFG</sequence>
<name>A1HPR2_9FIRM</name>
<reference evidence="3 4" key="2">
    <citation type="submission" date="2007-01" db="EMBL/GenBank/DDBJ databases">
        <title>Sequencing of the draft genome and assembly of Thermosinus carboxydivorans Nor1.</title>
        <authorList>
            <consortium name="US DOE Joint Genome Institute (JGI-PGF)"/>
            <person name="Copeland A."/>
            <person name="Lucas S."/>
            <person name="Lapidus A."/>
            <person name="Barry K."/>
            <person name="Glavina del Rio T."/>
            <person name="Dalin E."/>
            <person name="Tice H."/>
            <person name="Bruce D."/>
            <person name="Pitluck S."/>
            <person name="Richardson P."/>
        </authorList>
    </citation>
    <scope>NUCLEOTIDE SEQUENCE [LARGE SCALE GENOMIC DNA]</scope>
    <source>
        <strain evidence="3 4">Nor1</strain>
    </source>
</reference>
<dbReference type="InterPro" id="IPR058245">
    <property type="entry name" value="NreC/VraR/RcsB-like_REC"/>
</dbReference>
<reference evidence="3 4" key="1">
    <citation type="submission" date="2007-01" db="EMBL/GenBank/DDBJ databases">
        <title>Annotation of the draft genome assembly of Thermosinus carboxydivorans Nor1.</title>
        <authorList>
            <consortium name="US DOE Joint Genome Institute (JGI-ORNL)"/>
            <person name="Larimer F."/>
            <person name="Land M."/>
            <person name="Hauser L."/>
        </authorList>
    </citation>
    <scope>NUCLEOTIDE SEQUENCE [LARGE SCALE GENOMIC DNA]</scope>
    <source>
        <strain evidence="3 4">Nor1</strain>
    </source>
</reference>
<evidence type="ECO:0000313" key="3">
    <source>
        <dbReference type="EMBL" id="EAX48032.1"/>
    </source>
</evidence>
<comment type="caution">
    <text evidence="3">The sequence shown here is derived from an EMBL/GenBank/DDBJ whole genome shotgun (WGS) entry which is preliminary data.</text>
</comment>
<evidence type="ECO:0000259" key="2">
    <source>
        <dbReference type="PROSITE" id="PS50110"/>
    </source>
</evidence>
<dbReference type="eggNOG" id="COG4963">
    <property type="taxonomic scope" value="Bacteria"/>
</dbReference>
<dbReference type="GO" id="GO:0000160">
    <property type="term" value="P:phosphorelay signal transduction system"/>
    <property type="evidence" value="ECO:0007669"/>
    <property type="project" value="InterPro"/>
</dbReference>
<evidence type="ECO:0000256" key="1">
    <source>
        <dbReference type="PROSITE-ProRule" id="PRU00169"/>
    </source>
</evidence>
<dbReference type="InterPro" id="IPR001789">
    <property type="entry name" value="Sig_transdc_resp-reg_receiver"/>
</dbReference>
<dbReference type="SMART" id="SM00448">
    <property type="entry name" value="REC"/>
    <property type="match status" value="1"/>
</dbReference>
<dbReference type="Pfam" id="PF00072">
    <property type="entry name" value="Response_reg"/>
    <property type="match status" value="1"/>
</dbReference>
<dbReference type="RefSeq" id="WP_007289017.1">
    <property type="nucleotide sequence ID" value="NZ_AAWL01000005.1"/>
</dbReference>
<keyword evidence="4" id="KW-1185">Reference proteome</keyword>
<dbReference type="SUPFAM" id="SSF52172">
    <property type="entry name" value="CheY-like"/>
    <property type="match status" value="1"/>
</dbReference>
<dbReference type="InterPro" id="IPR050625">
    <property type="entry name" value="ParA/MinD_ATPase"/>
</dbReference>
<feature type="domain" description="Response regulatory" evidence="2">
    <location>
        <begin position="6"/>
        <end position="122"/>
    </location>
</feature>
<dbReference type="InterPro" id="IPR027417">
    <property type="entry name" value="P-loop_NTPase"/>
</dbReference>
<proteinExistence type="predicted"/>
<dbReference type="PANTHER" id="PTHR43384">
    <property type="entry name" value="SEPTUM SITE-DETERMINING PROTEIN MIND HOMOLOG, CHLOROPLASTIC-RELATED"/>
    <property type="match status" value="1"/>
</dbReference>
<dbReference type="GO" id="GO:0005524">
    <property type="term" value="F:ATP binding"/>
    <property type="evidence" value="ECO:0007669"/>
    <property type="project" value="TreeGrafter"/>
</dbReference>
<dbReference type="SUPFAM" id="SSF52540">
    <property type="entry name" value="P-loop containing nucleoside triphosphate hydrolases"/>
    <property type="match status" value="1"/>
</dbReference>
<dbReference type="AlphaFoldDB" id="A1HPR2"/>
<dbReference type="eggNOG" id="COG4753">
    <property type="taxonomic scope" value="Bacteria"/>
</dbReference>
<protein>
    <submittedName>
        <fullName evidence="3">Response regulator receiver protein</fullName>
    </submittedName>
</protein>
<keyword evidence="1" id="KW-0597">Phosphoprotein</keyword>
<dbReference type="OrthoDB" id="9794577at2"/>
<gene>
    <name evidence="3" type="ORF">TcarDRAFT_1910</name>
</gene>
<dbReference type="Gene3D" id="3.40.50.2300">
    <property type="match status" value="1"/>
</dbReference>